<keyword evidence="3" id="KW-1185">Reference proteome</keyword>
<evidence type="ECO:0000313" key="3">
    <source>
        <dbReference type="Proteomes" id="UP000054018"/>
    </source>
</evidence>
<proteinExistence type="predicted"/>
<evidence type="ECO:0000256" key="1">
    <source>
        <dbReference type="SAM" id="MobiDB-lite"/>
    </source>
</evidence>
<reference evidence="2 3" key="1">
    <citation type="submission" date="2014-04" db="EMBL/GenBank/DDBJ databases">
        <authorList>
            <consortium name="DOE Joint Genome Institute"/>
            <person name="Kuo A."/>
            <person name="Kohler A."/>
            <person name="Costa M.D."/>
            <person name="Nagy L.G."/>
            <person name="Floudas D."/>
            <person name="Copeland A."/>
            <person name="Barry K.W."/>
            <person name="Cichocki N."/>
            <person name="Veneault-Fourrey C."/>
            <person name="LaButti K."/>
            <person name="Lindquist E.A."/>
            <person name="Lipzen A."/>
            <person name="Lundell T."/>
            <person name="Morin E."/>
            <person name="Murat C."/>
            <person name="Sun H."/>
            <person name="Tunlid A."/>
            <person name="Henrissat B."/>
            <person name="Grigoriev I.V."/>
            <person name="Hibbett D.S."/>
            <person name="Martin F."/>
            <person name="Nordberg H.P."/>
            <person name="Cantor M.N."/>
            <person name="Hua S.X."/>
        </authorList>
    </citation>
    <scope>NUCLEOTIDE SEQUENCE [LARGE SCALE GENOMIC DNA]</scope>
    <source>
        <strain evidence="2 3">441</strain>
    </source>
</reference>
<dbReference type="EMBL" id="KN833744">
    <property type="protein sequence ID" value="KIK22061.1"/>
    <property type="molecule type" value="Genomic_DNA"/>
</dbReference>
<organism evidence="2 3">
    <name type="scientific">Pisolithus microcarpus 441</name>
    <dbReference type="NCBI Taxonomy" id="765257"/>
    <lineage>
        <taxon>Eukaryota</taxon>
        <taxon>Fungi</taxon>
        <taxon>Dikarya</taxon>
        <taxon>Basidiomycota</taxon>
        <taxon>Agaricomycotina</taxon>
        <taxon>Agaricomycetes</taxon>
        <taxon>Agaricomycetidae</taxon>
        <taxon>Boletales</taxon>
        <taxon>Sclerodermatineae</taxon>
        <taxon>Pisolithaceae</taxon>
        <taxon>Pisolithus</taxon>
    </lineage>
</organism>
<gene>
    <name evidence="2" type="ORF">PISMIDRAFT_680839</name>
</gene>
<dbReference type="HOGENOM" id="CLU_3033308_0_0_1"/>
<feature type="region of interest" description="Disordered" evidence="1">
    <location>
        <begin position="35"/>
        <end position="55"/>
    </location>
</feature>
<dbReference type="Proteomes" id="UP000054018">
    <property type="component" value="Unassembled WGS sequence"/>
</dbReference>
<accession>A0A0C9YZ92</accession>
<evidence type="ECO:0000313" key="2">
    <source>
        <dbReference type="EMBL" id="KIK22061.1"/>
    </source>
</evidence>
<dbReference type="AlphaFoldDB" id="A0A0C9YZ92"/>
<name>A0A0C9YZ92_9AGAM</name>
<sequence length="55" mass="6138">MLVLTPLTSGIFLGNDKKLGLHWVLNLTVRDRSRANSRENMPTCGDPVFSTPIVR</sequence>
<reference evidence="3" key="2">
    <citation type="submission" date="2015-01" db="EMBL/GenBank/DDBJ databases">
        <title>Evolutionary Origins and Diversification of the Mycorrhizal Mutualists.</title>
        <authorList>
            <consortium name="DOE Joint Genome Institute"/>
            <consortium name="Mycorrhizal Genomics Consortium"/>
            <person name="Kohler A."/>
            <person name="Kuo A."/>
            <person name="Nagy L.G."/>
            <person name="Floudas D."/>
            <person name="Copeland A."/>
            <person name="Barry K.W."/>
            <person name="Cichocki N."/>
            <person name="Veneault-Fourrey C."/>
            <person name="LaButti K."/>
            <person name="Lindquist E.A."/>
            <person name="Lipzen A."/>
            <person name="Lundell T."/>
            <person name="Morin E."/>
            <person name="Murat C."/>
            <person name="Riley R."/>
            <person name="Ohm R."/>
            <person name="Sun H."/>
            <person name="Tunlid A."/>
            <person name="Henrissat B."/>
            <person name="Grigoriev I.V."/>
            <person name="Hibbett D.S."/>
            <person name="Martin F."/>
        </authorList>
    </citation>
    <scope>NUCLEOTIDE SEQUENCE [LARGE SCALE GENOMIC DNA]</scope>
    <source>
        <strain evidence="3">441</strain>
    </source>
</reference>
<protein>
    <submittedName>
        <fullName evidence="2">Uncharacterized protein</fullName>
    </submittedName>
</protein>